<protein>
    <recommendedName>
        <fullName evidence="3">Hpt domain-containing protein</fullName>
    </recommendedName>
</protein>
<evidence type="ECO:0000313" key="1">
    <source>
        <dbReference type="EMBL" id="SEN31488.1"/>
    </source>
</evidence>
<accession>A0A1H8FK84</accession>
<dbReference type="RefSeq" id="WP_091845119.1">
    <property type="nucleotide sequence ID" value="NZ_FOCM01000003.1"/>
</dbReference>
<dbReference type="Proteomes" id="UP000199372">
    <property type="component" value="Unassembled WGS sequence"/>
</dbReference>
<dbReference type="EMBL" id="FOCM01000003">
    <property type="protein sequence ID" value="SEN31488.1"/>
    <property type="molecule type" value="Genomic_DNA"/>
</dbReference>
<proteinExistence type="predicted"/>
<keyword evidence="2" id="KW-1185">Reference proteome</keyword>
<organism evidence="1 2">
    <name type="scientific">Palleronia pelagia</name>
    <dbReference type="NCBI Taxonomy" id="387096"/>
    <lineage>
        <taxon>Bacteria</taxon>
        <taxon>Pseudomonadati</taxon>
        <taxon>Pseudomonadota</taxon>
        <taxon>Alphaproteobacteria</taxon>
        <taxon>Rhodobacterales</taxon>
        <taxon>Roseobacteraceae</taxon>
        <taxon>Palleronia</taxon>
    </lineage>
</organism>
<evidence type="ECO:0008006" key="3">
    <source>
        <dbReference type="Google" id="ProtNLM"/>
    </source>
</evidence>
<sequence>MPDIVSLNLVEPTPDDLSRLLKLGRDPAGGGPSAVIERRLERLAKALLRASVALRDDRPSGVAEAACDAARLARGLGLRRAFRVAQATAALAGSPDRTALAANVARLVRLGDQAVTCIWEEADHSSGA</sequence>
<name>A0A1H8FK84_9RHOB</name>
<evidence type="ECO:0000313" key="2">
    <source>
        <dbReference type="Proteomes" id="UP000199372"/>
    </source>
</evidence>
<gene>
    <name evidence="1" type="ORF">SAMN04488011_103352</name>
</gene>
<reference evidence="2" key="1">
    <citation type="submission" date="2016-10" db="EMBL/GenBank/DDBJ databases">
        <authorList>
            <person name="Varghese N."/>
            <person name="Submissions S."/>
        </authorList>
    </citation>
    <scope>NUCLEOTIDE SEQUENCE [LARGE SCALE GENOMIC DNA]</scope>
    <source>
        <strain evidence="2">DSM 26893</strain>
    </source>
</reference>
<dbReference type="AlphaFoldDB" id="A0A1H8FK84"/>